<evidence type="ECO:0000313" key="4">
    <source>
        <dbReference type="Proteomes" id="UP000775547"/>
    </source>
</evidence>
<feature type="compositionally biased region" description="Low complexity" evidence="1">
    <location>
        <begin position="121"/>
        <end position="143"/>
    </location>
</feature>
<dbReference type="OrthoDB" id="2444812at2759"/>
<feature type="region of interest" description="Disordered" evidence="1">
    <location>
        <begin position="244"/>
        <end position="265"/>
    </location>
</feature>
<organism evidence="3 4">
    <name type="scientific">Asterophora parasitica</name>
    <dbReference type="NCBI Taxonomy" id="117018"/>
    <lineage>
        <taxon>Eukaryota</taxon>
        <taxon>Fungi</taxon>
        <taxon>Dikarya</taxon>
        <taxon>Basidiomycota</taxon>
        <taxon>Agaricomycotina</taxon>
        <taxon>Agaricomycetes</taxon>
        <taxon>Agaricomycetidae</taxon>
        <taxon>Agaricales</taxon>
        <taxon>Tricholomatineae</taxon>
        <taxon>Lyophyllaceae</taxon>
        <taxon>Asterophora</taxon>
    </lineage>
</organism>
<dbReference type="EMBL" id="JABCKV010000352">
    <property type="protein sequence ID" value="KAG5641247.1"/>
    <property type="molecule type" value="Genomic_DNA"/>
</dbReference>
<proteinExistence type="predicted"/>
<keyword evidence="4" id="KW-1185">Reference proteome</keyword>
<evidence type="ECO:0000256" key="1">
    <source>
        <dbReference type="SAM" id="MobiDB-lite"/>
    </source>
</evidence>
<dbReference type="SMART" id="SM00456">
    <property type="entry name" value="WW"/>
    <property type="match status" value="1"/>
</dbReference>
<dbReference type="Proteomes" id="UP000775547">
    <property type="component" value="Unassembled WGS sequence"/>
</dbReference>
<evidence type="ECO:0000313" key="3">
    <source>
        <dbReference type="EMBL" id="KAG5641247.1"/>
    </source>
</evidence>
<comment type="caution">
    <text evidence="3">The sequence shown here is derived from an EMBL/GenBank/DDBJ whole genome shotgun (WGS) entry which is preliminary data.</text>
</comment>
<feature type="domain" description="WW" evidence="2">
    <location>
        <begin position="87"/>
        <end position="121"/>
    </location>
</feature>
<dbReference type="InterPro" id="IPR001202">
    <property type="entry name" value="WW_dom"/>
</dbReference>
<dbReference type="InterPro" id="IPR036020">
    <property type="entry name" value="WW_dom_sf"/>
</dbReference>
<evidence type="ECO:0000259" key="2">
    <source>
        <dbReference type="PROSITE" id="PS50020"/>
    </source>
</evidence>
<feature type="compositionally biased region" description="Low complexity" evidence="1">
    <location>
        <begin position="73"/>
        <end position="90"/>
    </location>
</feature>
<dbReference type="PROSITE" id="PS50020">
    <property type="entry name" value="WW_DOMAIN_2"/>
    <property type="match status" value="1"/>
</dbReference>
<dbReference type="PROSITE" id="PS01159">
    <property type="entry name" value="WW_DOMAIN_1"/>
    <property type="match status" value="1"/>
</dbReference>
<reference evidence="3" key="1">
    <citation type="submission" date="2020-07" db="EMBL/GenBank/DDBJ databases">
        <authorList>
            <person name="Nieuwenhuis M."/>
            <person name="Van De Peppel L.J.J."/>
        </authorList>
    </citation>
    <scope>NUCLEOTIDE SEQUENCE</scope>
    <source>
        <strain evidence="3">AP01</strain>
        <tissue evidence="3">Mycelium</tissue>
    </source>
</reference>
<dbReference type="CDD" id="cd00201">
    <property type="entry name" value="WW"/>
    <property type="match status" value="1"/>
</dbReference>
<dbReference type="SUPFAM" id="SSF51045">
    <property type="entry name" value="WW domain"/>
    <property type="match status" value="1"/>
</dbReference>
<dbReference type="AlphaFoldDB" id="A0A9P7G669"/>
<dbReference type="Pfam" id="PF00397">
    <property type="entry name" value="WW"/>
    <property type="match status" value="1"/>
</dbReference>
<sequence>MSASWGKCLRTSVVSNSDLLIMATINDKQLRPTPAENDEEVKKNGEENVENGEDGGPTKEISQQKDEPENTPAKSADSGDATSASTSVSPTPWQAVYAPQYNTYYFYNTETQETTWENPLSSASASTSDPSSSSQPPEASDSTTPAGTSTYISPHAALEAAALAAGINPSLAHLDPTLLASIPSSSGASTSGLPPAFTAKFNARTGQFARPDARDPTHLSEHARAARMSEFYFDVNAWEQQLASQGGSIMGGEEEGKKRKRPSKKDLVRPSHLFLGWFKALTSEF</sequence>
<gene>
    <name evidence="3" type="ORF">DXG03_005661</name>
</gene>
<feature type="region of interest" description="Disordered" evidence="1">
    <location>
        <begin position="26"/>
        <end position="90"/>
    </location>
</feature>
<accession>A0A9P7G669</accession>
<name>A0A9P7G669_9AGAR</name>
<dbReference type="Gene3D" id="2.20.70.10">
    <property type="match status" value="1"/>
</dbReference>
<feature type="non-terminal residue" evidence="3">
    <location>
        <position position="1"/>
    </location>
</feature>
<feature type="region of interest" description="Disordered" evidence="1">
    <location>
        <begin position="116"/>
        <end position="150"/>
    </location>
</feature>
<protein>
    <recommendedName>
        <fullName evidence="2">WW domain-containing protein</fullName>
    </recommendedName>
</protein>
<reference evidence="3" key="2">
    <citation type="submission" date="2021-10" db="EMBL/GenBank/DDBJ databases">
        <title>Phylogenomics reveals ancestral predisposition of the termite-cultivated fungus Termitomyces towards a domesticated lifestyle.</title>
        <authorList>
            <person name="Auxier B."/>
            <person name="Grum-Grzhimaylo A."/>
            <person name="Cardenas M.E."/>
            <person name="Lodge J.D."/>
            <person name="Laessoe T."/>
            <person name="Pedersen O."/>
            <person name="Smith M.E."/>
            <person name="Kuyper T.W."/>
            <person name="Franco-Molano E.A."/>
            <person name="Baroni T.J."/>
            <person name="Aanen D.K."/>
        </authorList>
    </citation>
    <scope>NUCLEOTIDE SEQUENCE</scope>
    <source>
        <strain evidence="3">AP01</strain>
        <tissue evidence="3">Mycelium</tissue>
    </source>
</reference>